<evidence type="ECO:0000256" key="1">
    <source>
        <dbReference type="SAM" id="MobiDB-lite"/>
    </source>
</evidence>
<accession>A0AAD9GZP7</accession>
<reference evidence="2" key="1">
    <citation type="submission" date="2023-08" db="EMBL/GenBank/DDBJ databases">
        <title>Reference Genome Resource for the Citrus Pathogen Phytophthora citrophthora.</title>
        <authorList>
            <person name="Moller H."/>
            <person name="Coetzee B."/>
            <person name="Rose L.J."/>
            <person name="Van Niekerk J.M."/>
        </authorList>
    </citation>
    <scope>NUCLEOTIDE SEQUENCE</scope>
    <source>
        <strain evidence="2">STE-U-9442</strain>
    </source>
</reference>
<feature type="compositionally biased region" description="Basic and acidic residues" evidence="1">
    <location>
        <begin position="29"/>
        <end position="42"/>
    </location>
</feature>
<comment type="caution">
    <text evidence="2">The sequence shown here is derived from an EMBL/GenBank/DDBJ whole genome shotgun (WGS) entry which is preliminary data.</text>
</comment>
<name>A0AAD9GZP7_9STRA</name>
<dbReference type="Proteomes" id="UP001259832">
    <property type="component" value="Unassembled WGS sequence"/>
</dbReference>
<keyword evidence="3" id="KW-1185">Reference proteome</keyword>
<feature type="compositionally biased region" description="Basic and acidic residues" evidence="1">
    <location>
        <begin position="161"/>
        <end position="173"/>
    </location>
</feature>
<dbReference type="AlphaFoldDB" id="A0AAD9GZP7"/>
<feature type="region of interest" description="Disordered" evidence="1">
    <location>
        <begin position="72"/>
        <end position="190"/>
    </location>
</feature>
<feature type="compositionally biased region" description="Polar residues" evidence="1">
    <location>
        <begin position="175"/>
        <end position="190"/>
    </location>
</feature>
<evidence type="ECO:0000313" key="3">
    <source>
        <dbReference type="Proteomes" id="UP001259832"/>
    </source>
</evidence>
<dbReference type="EMBL" id="JASMQC010000002">
    <property type="protein sequence ID" value="KAK1947621.1"/>
    <property type="molecule type" value="Genomic_DNA"/>
</dbReference>
<sequence length="190" mass="20667">METLGHGSNTYWGTPEGERAFSGESEIGSEGHHLPRSADHYSRAGSVLDEDAPNVMTTTCLSAMRSTVLQWTAGSGKTSTEQTGREDPRVGLGRSEGQARWAPADASRRTVPSEEGASPSAYARGAPRQHTPYSEDPFGMYPPEPPEEKPSAEDLGYNEGYYDRTREDPERSWRTGPQASAPSEAWSSTE</sequence>
<evidence type="ECO:0000313" key="2">
    <source>
        <dbReference type="EMBL" id="KAK1947621.1"/>
    </source>
</evidence>
<feature type="region of interest" description="Disordered" evidence="1">
    <location>
        <begin position="1"/>
        <end position="51"/>
    </location>
</feature>
<gene>
    <name evidence="2" type="ORF">P3T76_001631</name>
</gene>
<protein>
    <submittedName>
        <fullName evidence="2">Uncharacterized protein</fullName>
    </submittedName>
</protein>
<organism evidence="2 3">
    <name type="scientific">Phytophthora citrophthora</name>
    <dbReference type="NCBI Taxonomy" id="4793"/>
    <lineage>
        <taxon>Eukaryota</taxon>
        <taxon>Sar</taxon>
        <taxon>Stramenopiles</taxon>
        <taxon>Oomycota</taxon>
        <taxon>Peronosporomycetes</taxon>
        <taxon>Peronosporales</taxon>
        <taxon>Peronosporaceae</taxon>
        <taxon>Phytophthora</taxon>
    </lineage>
</organism>
<feature type="compositionally biased region" description="Polar residues" evidence="1">
    <location>
        <begin position="1"/>
        <end position="12"/>
    </location>
</feature>
<proteinExistence type="predicted"/>
<feature type="compositionally biased region" description="Polar residues" evidence="1">
    <location>
        <begin position="72"/>
        <end position="82"/>
    </location>
</feature>